<dbReference type="RefSeq" id="XP_056749707.1">
    <property type="nucleotide sequence ID" value="XM_056901039.1"/>
</dbReference>
<dbReference type="InterPro" id="IPR041588">
    <property type="entry name" value="Integrase_H2C2"/>
</dbReference>
<evidence type="ECO:0000313" key="3">
    <source>
        <dbReference type="EMBL" id="KAJ5593081.1"/>
    </source>
</evidence>
<comment type="caution">
    <text evidence="3">The sequence shown here is derived from an EMBL/GenBank/DDBJ whole genome shotgun (WGS) entry which is preliminary data.</text>
</comment>
<dbReference type="EMBL" id="JAQJAE010000005">
    <property type="protein sequence ID" value="KAJ5593081.1"/>
    <property type="molecule type" value="Genomic_DNA"/>
</dbReference>
<gene>
    <name evidence="3" type="ORF">N7537_009985</name>
</gene>
<evidence type="ECO:0000256" key="1">
    <source>
        <dbReference type="SAM" id="MobiDB-lite"/>
    </source>
</evidence>
<reference evidence="3" key="1">
    <citation type="journal article" date="2023" name="IMA Fungus">
        <title>Comparative genomic study of the Penicillium genus elucidates a diverse pangenome and 15 lateral gene transfer events.</title>
        <authorList>
            <person name="Petersen C."/>
            <person name="Sorensen T."/>
            <person name="Nielsen M.R."/>
            <person name="Sondergaard T.E."/>
            <person name="Sorensen J.L."/>
            <person name="Fitzpatrick D.A."/>
            <person name="Frisvad J.C."/>
            <person name="Nielsen K.L."/>
        </authorList>
    </citation>
    <scope>NUCLEOTIDE SEQUENCE</scope>
    <source>
        <strain evidence="3">IBT 12815</strain>
    </source>
</reference>
<feature type="compositionally biased region" description="Low complexity" evidence="1">
    <location>
        <begin position="277"/>
        <end position="298"/>
    </location>
</feature>
<dbReference type="Proteomes" id="UP001213799">
    <property type="component" value="Unassembled WGS sequence"/>
</dbReference>
<keyword evidence="4" id="KW-1185">Reference proteome</keyword>
<feature type="domain" description="Integrase zinc-binding" evidence="2">
    <location>
        <begin position="226"/>
        <end position="274"/>
    </location>
</feature>
<reference evidence="3" key="2">
    <citation type="submission" date="2023-01" db="EMBL/GenBank/DDBJ databases">
        <authorList>
            <person name="Petersen C."/>
        </authorList>
    </citation>
    <scope>NUCLEOTIDE SEQUENCE</scope>
    <source>
        <strain evidence="3">IBT 12815</strain>
    </source>
</reference>
<protein>
    <recommendedName>
        <fullName evidence="2">Integrase zinc-binding domain-containing protein</fullName>
    </recommendedName>
</protein>
<evidence type="ECO:0000259" key="2">
    <source>
        <dbReference type="Pfam" id="PF17921"/>
    </source>
</evidence>
<name>A0AAD6DTW8_9EURO</name>
<feature type="region of interest" description="Disordered" evidence="1">
    <location>
        <begin position="275"/>
        <end position="309"/>
    </location>
</feature>
<organism evidence="3 4">
    <name type="scientific">Penicillium hordei</name>
    <dbReference type="NCBI Taxonomy" id="40994"/>
    <lineage>
        <taxon>Eukaryota</taxon>
        <taxon>Fungi</taxon>
        <taxon>Dikarya</taxon>
        <taxon>Ascomycota</taxon>
        <taxon>Pezizomycotina</taxon>
        <taxon>Eurotiomycetes</taxon>
        <taxon>Eurotiomycetidae</taxon>
        <taxon>Eurotiales</taxon>
        <taxon>Aspergillaceae</taxon>
        <taxon>Penicillium</taxon>
    </lineage>
</organism>
<evidence type="ECO:0000313" key="4">
    <source>
        <dbReference type="Proteomes" id="UP001213799"/>
    </source>
</evidence>
<dbReference type="GeneID" id="81591281"/>
<dbReference type="AlphaFoldDB" id="A0AAD6DTW8"/>
<proteinExistence type="predicted"/>
<dbReference type="Pfam" id="PF17921">
    <property type="entry name" value="Integrase_H2C2"/>
    <property type="match status" value="1"/>
</dbReference>
<accession>A0AAD6DTW8</accession>
<sequence length="338" mass="38650">MSSFARRSEGDDACLMNHQMAVSGSYGQPESHDFKQEGHDFNTHRPGFPQHSFNIYGSHFGQPSAPQSSLSPGLLYMSEHSLDDPRLHHPPQFISQSRYLQGPRYLPRDPLGETEIESQESYNEAILLSEDIVPALSGFPDVKEFDQLMQNYIEDLSKQKQDKALIHAERARNIRTVLIDPKETAVESAQFRFWVKKMFKLEAVGSDHRKMICHEGKPVAIRQKLFKILTRAHQKCQHGGRDKTSTQVRQIYSWVPKELIARFVKICPTCQVRRGGSRLMPPTSRRSSSRLVSRSLKLPSPPISRRESTFASQFNRTEADYLGHLHDHSGWLDSNQNV</sequence>